<dbReference type="OrthoDB" id="5565075at2759"/>
<dbReference type="InterPro" id="IPR043504">
    <property type="entry name" value="Peptidase_S1_PA_chymotrypsin"/>
</dbReference>
<feature type="non-terminal residue" evidence="13">
    <location>
        <position position="1"/>
    </location>
</feature>
<organism evidence="13">
    <name type="scientific">Lepeophtheirus salmonis</name>
    <name type="common">Salmon louse</name>
    <name type="synonym">Caligus salmonis</name>
    <dbReference type="NCBI Taxonomy" id="72036"/>
    <lineage>
        <taxon>Eukaryota</taxon>
        <taxon>Metazoa</taxon>
        <taxon>Ecdysozoa</taxon>
        <taxon>Arthropoda</taxon>
        <taxon>Crustacea</taxon>
        <taxon>Multicrustacea</taxon>
        <taxon>Hexanauplia</taxon>
        <taxon>Copepoda</taxon>
        <taxon>Siphonostomatoida</taxon>
        <taxon>Caligidae</taxon>
        <taxon>Lepeophtheirus</taxon>
    </lineage>
</organism>
<evidence type="ECO:0000256" key="7">
    <source>
        <dbReference type="ARBA" id="ARBA00023157"/>
    </source>
</evidence>
<keyword evidence="5" id="KW-0353">Hemolymph clotting</keyword>
<dbReference type="FunFam" id="2.40.10.10:FF:000120">
    <property type="entry name" value="Putative serine protease"/>
    <property type="match status" value="1"/>
</dbReference>
<dbReference type="InterPro" id="IPR009003">
    <property type="entry name" value="Peptidase_S1_PA"/>
</dbReference>
<dbReference type="SUPFAM" id="SSF50494">
    <property type="entry name" value="Trypsin-like serine proteases"/>
    <property type="match status" value="1"/>
</dbReference>
<evidence type="ECO:0000256" key="3">
    <source>
        <dbReference type="ARBA" id="ARBA00022729"/>
    </source>
</evidence>
<keyword evidence="6 10" id="KW-0720">Serine protease</keyword>
<evidence type="ECO:0000256" key="5">
    <source>
        <dbReference type="ARBA" id="ARBA00022820"/>
    </source>
</evidence>
<dbReference type="PANTHER" id="PTHR24252">
    <property type="entry name" value="ACROSIN-RELATED"/>
    <property type="match status" value="1"/>
</dbReference>
<keyword evidence="7" id="KW-1015">Disulfide bond</keyword>
<dbReference type="EMBL" id="HACA01015460">
    <property type="protein sequence ID" value="CDW32821.1"/>
    <property type="molecule type" value="Transcribed_RNA"/>
</dbReference>
<comment type="catalytic activity">
    <reaction evidence="8">
        <text>Selective cleavage of 103-Arg-|-Ser-104 and 124-Ile-|-Ile-125 bonds in Limulus clotting factor B to form activated factor B. Cleavage of -Pro-Arg-|-Xaa- bonds in synthetic substrates.</text>
        <dbReference type="EC" id="3.4.21.84"/>
    </reaction>
</comment>
<dbReference type="EC" id="3.4.21.84" evidence="9"/>
<evidence type="ECO:0000259" key="12">
    <source>
        <dbReference type="PROSITE" id="PS50240"/>
    </source>
</evidence>
<dbReference type="InterPro" id="IPR033116">
    <property type="entry name" value="TRYPSIN_SER"/>
</dbReference>
<keyword evidence="3 11" id="KW-0732">Signal</keyword>
<proteinExistence type="predicted"/>
<evidence type="ECO:0000256" key="2">
    <source>
        <dbReference type="ARBA" id="ARBA00022670"/>
    </source>
</evidence>
<dbReference type="Pfam" id="PF00089">
    <property type="entry name" value="Trypsin"/>
    <property type="match status" value="1"/>
</dbReference>
<dbReference type="Gene3D" id="2.40.10.10">
    <property type="entry name" value="Trypsin-like serine proteases"/>
    <property type="match status" value="1"/>
</dbReference>
<dbReference type="CDD" id="cd00190">
    <property type="entry name" value="Tryp_SPc"/>
    <property type="match status" value="1"/>
</dbReference>
<dbReference type="InterPro" id="IPR001314">
    <property type="entry name" value="Peptidase_S1A"/>
</dbReference>
<dbReference type="PROSITE" id="PS00134">
    <property type="entry name" value="TRYPSIN_HIS"/>
    <property type="match status" value="1"/>
</dbReference>
<feature type="chain" id="PRO_5005488409" description="limulus clotting factor C" evidence="11">
    <location>
        <begin position="31"/>
        <end position="447"/>
    </location>
</feature>
<sequence>IRENHLISSSSKMKSLLVILLGTCLALCSSDNIDVKSGNIPLKIQGRSTEQCGCGYTRYGTSACDGSSSRIIGGRNAKDQEYPWQALIKICRDGKCGMCGGTLINFRYVLTAAHCLQDKGVVTPINGLTVTLGTQSQTNSNAYTRSYSVDSIIIHGEYTESTVRNDIALLKLSSLVEVNDGTYPACIPTDENKKYVDQLVVVSGWGRYSLSSENLSPLLKRTGLKVLSNSHQYCINGAGLNQTPVDSKMCAYESGTDSCAGDSGGPLILPEDGRCTIVGIVSYGVGCANAFHAGVYTRVTSFLFWIKYLSKDGGCMENKSPRKCDLSSTNLQSLTGNYRLNDIQSSCTKGICYAFDKNINLCKSFNAPGNQGLNCPYSNQCDLREVLINVYENPSLPKIHNLNIAGIPLQCNTKTGDCCDTRNPNNKLCDELNKVVGSNMFSRKGKA</sequence>
<accession>A0A0K2U530</accession>
<name>A0A0K2U530_LEPSM</name>
<dbReference type="SMART" id="SM00020">
    <property type="entry name" value="Tryp_SPc"/>
    <property type="match status" value="1"/>
</dbReference>
<dbReference type="GO" id="GO:0006508">
    <property type="term" value="P:proteolysis"/>
    <property type="evidence" value="ECO:0007669"/>
    <property type="project" value="UniProtKB-KW"/>
</dbReference>
<dbReference type="GO" id="GO:0042381">
    <property type="term" value="P:hemolymph coagulation"/>
    <property type="evidence" value="ECO:0007669"/>
    <property type="project" value="UniProtKB-KW"/>
</dbReference>
<protein>
    <recommendedName>
        <fullName evidence="9">limulus clotting factor C</fullName>
        <ecNumber evidence="9">3.4.21.84</ecNumber>
    </recommendedName>
</protein>
<dbReference type="PRINTS" id="PR00722">
    <property type="entry name" value="CHYMOTRYPSIN"/>
</dbReference>
<dbReference type="PANTHER" id="PTHR24252:SF7">
    <property type="entry name" value="HYALIN"/>
    <property type="match status" value="1"/>
</dbReference>
<evidence type="ECO:0000313" key="13">
    <source>
        <dbReference type="EMBL" id="CDW32821.1"/>
    </source>
</evidence>
<evidence type="ECO:0000256" key="8">
    <source>
        <dbReference type="ARBA" id="ARBA00052079"/>
    </source>
</evidence>
<dbReference type="InterPro" id="IPR018114">
    <property type="entry name" value="TRYPSIN_HIS"/>
</dbReference>
<feature type="domain" description="Peptidase S1" evidence="12">
    <location>
        <begin position="71"/>
        <end position="311"/>
    </location>
</feature>
<keyword evidence="4 10" id="KW-0378">Hydrolase</keyword>
<evidence type="ECO:0000256" key="9">
    <source>
        <dbReference type="ARBA" id="ARBA00066707"/>
    </source>
</evidence>
<dbReference type="PROSITE" id="PS50240">
    <property type="entry name" value="TRYPSIN_DOM"/>
    <property type="match status" value="1"/>
</dbReference>
<keyword evidence="2 10" id="KW-0645">Protease</keyword>
<dbReference type="InterPro" id="IPR001254">
    <property type="entry name" value="Trypsin_dom"/>
</dbReference>
<keyword evidence="1" id="KW-0768">Sushi</keyword>
<dbReference type="PROSITE" id="PS00135">
    <property type="entry name" value="TRYPSIN_SER"/>
    <property type="match status" value="1"/>
</dbReference>
<feature type="signal peptide" evidence="11">
    <location>
        <begin position="1"/>
        <end position="30"/>
    </location>
</feature>
<evidence type="ECO:0000256" key="10">
    <source>
        <dbReference type="RuleBase" id="RU363034"/>
    </source>
</evidence>
<evidence type="ECO:0000256" key="6">
    <source>
        <dbReference type="ARBA" id="ARBA00022825"/>
    </source>
</evidence>
<evidence type="ECO:0000256" key="11">
    <source>
        <dbReference type="SAM" id="SignalP"/>
    </source>
</evidence>
<dbReference type="GO" id="GO:0004252">
    <property type="term" value="F:serine-type endopeptidase activity"/>
    <property type="evidence" value="ECO:0007669"/>
    <property type="project" value="InterPro"/>
</dbReference>
<evidence type="ECO:0000256" key="1">
    <source>
        <dbReference type="ARBA" id="ARBA00022659"/>
    </source>
</evidence>
<reference evidence="13" key="1">
    <citation type="submission" date="2014-05" db="EMBL/GenBank/DDBJ databases">
        <authorList>
            <person name="Chronopoulou M."/>
        </authorList>
    </citation>
    <scope>NUCLEOTIDE SEQUENCE</scope>
    <source>
        <tissue evidence="13">Whole organism</tissue>
    </source>
</reference>
<evidence type="ECO:0000256" key="4">
    <source>
        <dbReference type="ARBA" id="ARBA00022801"/>
    </source>
</evidence>
<dbReference type="AlphaFoldDB" id="A0A0K2U530"/>